<dbReference type="GO" id="GO:0032259">
    <property type="term" value="P:methylation"/>
    <property type="evidence" value="ECO:0007669"/>
    <property type="project" value="UniProtKB-KW"/>
</dbReference>
<keyword evidence="6" id="KW-1185">Reference proteome</keyword>
<name>A0A5R9GGY7_9PROT</name>
<dbReference type="Pfam" id="PF05724">
    <property type="entry name" value="TPMT"/>
    <property type="match status" value="1"/>
</dbReference>
<evidence type="ECO:0000256" key="2">
    <source>
        <dbReference type="ARBA" id="ARBA00022603"/>
    </source>
</evidence>
<dbReference type="SUPFAM" id="SSF53335">
    <property type="entry name" value="S-adenosyl-L-methionine-dependent methyltransferases"/>
    <property type="match status" value="1"/>
</dbReference>
<dbReference type="RefSeq" id="WP_138239883.1">
    <property type="nucleotide sequence ID" value="NZ_VBRY01000011.1"/>
</dbReference>
<evidence type="ECO:0000313" key="6">
    <source>
        <dbReference type="Proteomes" id="UP000306585"/>
    </source>
</evidence>
<sequence length="194" mass="21617">MNDWEGRYQRGETGWDRGGASAALTHLLKYLEPGAHIVIPGCGRGHEVVELARQGYRVTAIDVAPSAIAHLQQQLEQADLHAELITGDLFDVRPDQPFDAVYEQTCLCAIAPSQRDAYASWLHQGLSDGGLLFALFMQTGCAGGPPYHCDLLSMRQLFDQSRWHWPDHEPLLVPHKNGRFELAYALRKKADGNE</sequence>
<keyword evidence="1" id="KW-0597">Phosphoprotein</keyword>
<evidence type="ECO:0000313" key="5">
    <source>
        <dbReference type="EMBL" id="TLS66126.1"/>
    </source>
</evidence>
<reference evidence="5 6" key="1">
    <citation type="journal article" date="2019" name="Appl. Environ. Microbiol.">
        <title>Environmental Evidence and Genomic Insight of Iron-oxidizing Bacteria Preference Towards More Corrosion Resistant Stainless Steel at Higher Salinities.</title>
        <authorList>
            <person name="Garrison C.E."/>
            <person name="Price K.A."/>
            <person name="Field E.K."/>
        </authorList>
    </citation>
    <scope>NUCLEOTIDE SEQUENCE [LARGE SCALE GENOMIC DNA]</scope>
    <source>
        <strain evidence="5 6">P3</strain>
    </source>
</reference>
<proteinExistence type="predicted"/>
<gene>
    <name evidence="5" type="ORF">FEF65_11055</name>
</gene>
<dbReference type="PROSITE" id="PS51585">
    <property type="entry name" value="SAM_MT_TPMT"/>
    <property type="match status" value="1"/>
</dbReference>
<keyword evidence="2 5" id="KW-0489">Methyltransferase</keyword>
<accession>A0A5R9GGY7</accession>
<dbReference type="PANTHER" id="PTHR32183">
    <property type="match status" value="1"/>
</dbReference>
<keyword evidence="3 5" id="KW-0808">Transferase</keyword>
<dbReference type="CDD" id="cd02440">
    <property type="entry name" value="AdoMet_MTases"/>
    <property type="match status" value="1"/>
</dbReference>
<organism evidence="5 6">
    <name type="scientific">Mariprofundus erugo</name>
    <dbReference type="NCBI Taxonomy" id="2528639"/>
    <lineage>
        <taxon>Bacteria</taxon>
        <taxon>Pseudomonadati</taxon>
        <taxon>Pseudomonadota</taxon>
        <taxon>Candidatius Mariprofundia</taxon>
        <taxon>Mariprofundales</taxon>
        <taxon>Mariprofundaceae</taxon>
        <taxon>Mariprofundus</taxon>
    </lineage>
</organism>
<evidence type="ECO:0000256" key="3">
    <source>
        <dbReference type="ARBA" id="ARBA00022679"/>
    </source>
</evidence>
<evidence type="ECO:0000256" key="4">
    <source>
        <dbReference type="ARBA" id="ARBA00022691"/>
    </source>
</evidence>
<evidence type="ECO:0000256" key="1">
    <source>
        <dbReference type="ARBA" id="ARBA00022553"/>
    </source>
</evidence>
<dbReference type="InterPro" id="IPR008854">
    <property type="entry name" value="TPMT"/>
</dbReference>
<dbReference type="GO" id="GO:0008757">
    <property type="term" value="F:S-adenosylmethionine-dependent methyltransferase activity"/>
    <property type="evidence" value="ECO:0007669"/>
    <property type="project" value="InterPro"/>
</dbReference>
<dbReference type="AlphaFoldDB" id="A0A5R9GGY7"/>
<dbReference type="PANTHER" id="PTHR32183:SF6">
    <property type="entry name" value="CYSTEINE SULFINATE DESULFINASE_CYSTEINE DESULFURASE AND RELATED ENZYMES"/>
    <property type="match status" value="1"/>
</dbReference>
<dbReference type="EMBL" id="VBRY01000011">
    <property type="protein sequence ID" value="TLS66126.1"/>
    <property type="molecule type" value="Genomic_DNA"/>
</dbReference>
<dbReference type="Proteomes" id="UP000306585">
    <property type="component" value="Unassembled WGS sequence"/>
</dbReference>
<keyword evidence="4" id="KW-0949">S-adenosyl-L-methionine</keyword>
<protein>
    <submittedName>
        <fullName evidence="5">Methyltransferase domain-containing protein</fullName>
    </submittedName>
</protein>
<dbReference type="InterPro" id="IPR029063">
    <property type="entry name" value="SAM-dependent_MTases_sf"/>
</dbReference>
<dbReference type="Gene3D" id="3.40.50.150">
    <property type="entry name" value="Vaccinia Virus protein VP39"/>
    <property type="match status" value="1"/>
</dbReference>
<comment type="caution">
    <text evidence="5">The sequence shown here is derived from an EMBL/GenBank/DDBJ whole genome shotgun (WGS) entry which is preliminary data.</text>
</comment>